<dbReference type="GO" id="GO:0006281">
    <property type="term" value="P:DNA repair"/>
    <property type="evidence" value="ECO:0007669"/>
    <property type="project" value="InterPro"/>
</dbReference>
<dbReference type="EMBL" id="QUSZ01004934">
    <property type="protein sequence ID" value="RHY11991.1"/>
    <property type="molecule type" value="Genomic_DNA"/>
</dbReference>
<name>A0A397B2P0_APHAT</name>
<feature type="compositionally biased region" description="Acidic residues" evidence="1">
    <location>
        <begin position="553"/>
        <end position="569"/>
    </location>
</feature>
<evidence type="ECO:0000256" key="1">
    <source>
        <dbReference type="SAM" id="MobiDB-lite"/>
    </source>
</evidence>
<organism evidence="3 4">
    <name type="scientific">Aphanomyces astaci</name>
    <name type="common">Crayfish plague agent</name>
    <dbReference type="NCBI Taxonomy" id="112090"/>
    <lineage>
        <taxon>Eukaryota</taxon>
        <taxon>Sar</taxon>
        <taxon>Stramenopiles</taxon>
        <taxon>Oomycota</taxon>
        <taxon>Saprolegniomycetes</taxon>
        <taxon>Saprolegniales</taxon>
        <taxon>Verrucalvaceae</taxon>
        <taxon>Aphanomyces</taxon>
    </lineage>
</organism>
<proteinExistence type="predicted"/>
<dbReference type="GO" id="GO:0070182">
    <property type="term" value="F:DNA polymerase binding"/>
    <property type="evidence" value="ECO:0007669"/>
    <property type="project" value="TreeGrafter"/>
</dbReference>
<feature type="domain" description="FANCI solenoid 4" evidence="2">
    <location>
        <begin position="409"/>
        <end position="489"/>
    </location>
</feature>
<evidence type="ECO:0000313" key="4">
    <source>
        <dbReference type="Proteomes" id="UP000265427"/>
    </source>
</evidence>
<dbReference type="VEuPathDB" id="FungiDB:H257_05225"/>
<feature type="region of interest" description="Disordered" evidence="1">
    <location>
        <begin position="493"/>
        <end position="600"/>
    </location>
</feature>
<comment type="caution">
    <text evidence="3">The sequence shown here is derived from an EMBL/GenBank/DDBJ whole genome shotgun (WGS) entry which is preliminary data.</text>
</comment>
<dbReference type="InterPro" id="IPR029314">
    <property type="entry name" value="FANCI_S4"/>
</dbReference>
<feature type="compositionally biased region" description="Basic and acidic residues" evidence="1">
    <location>
        <begin position="37"/>
        <end position="52"/>
    </location>
</feature>
<dbReference type="Pfam" id="PF14678">
    <property type="entry name" value="FANCI_S4"/>
    <property type="match status" value="1"/>
</dbReference>
<evidence type="ECO:0000313" key="3">
    <source>
        <dbReference type="EMBL" id="RHY11991.1"/>
    </source>
</evidence>
<protein>
    <recommendedName>
        <fullName evidence="2">FANCI solenoid 4 domain-containing protein</fullName>
    </recommendedName>
</protein>
<reference evidence="3 4" key="1">
    <citation type="submission" date="2018-08" db="EMBL/GenBank/DDBJ databases">
        <title>Aphanomyces genome sequencing and annotation.</title>
        <authorList>
            <person name="Minardi D."/>
            <person name="Oidtmann B."/>
            <person name="Van Der Giezen M."/>
            <person name="Studholme D.J."/>
        </authorList>
    </citation>
    <scope>NUCLEOTIDE SEQUENCE [LARGE SCALE GENOMIC DNA]</scope>
    <source>
        <strain evidence="3 4">Kv</strain>
    </source>
</reference>
<sequence length="600" mass="68092">EQDPSGPVLSLEQRMDSLKLMEVRHKVKLLIQSNQLPHHEKAGRSSKALDKMHGKRPPRLVSYNHEIHHNNIPTLLEPYYVVHHRSLLIVLESITRQIDSNLNQPTAYQCILELCDTFMRHWLAEKALLWLHPKASTVLFRMSRRMQVEFLTTLATLLWKASDELFVEQVVVAQPNIPSNKAKQRSLAKSTSPVALSLRSVAYSVLAMVFDAAAGTVSHVDVVLCAMMAAPSTDHPRREEVIATQGLALQKKVFGLIRANHLVEAHRLLDLLIRHVFPSYSVDMTERAQKWMEAVCSTQSALATHMPIVTSFVSSLLKSPTTWLRMANAIHRFLSPDNHENDEEGEEEKAENDDNRALACLTLQTVAPITTLLVQALEQGMADVDRELKGSHHIHHHPRGTSSSSLVLQFIACNHEDNKRKATAAAAALSKQRKGRQDAKLIPDLIFQVEQYDVVIIKLSKLCKVRSVNFSRWCVRRQARDFKLNMDTVSRLLPGDHDDEEQDNDPPHNDTNNHRNQHQVRLQHASHMRESAETRQTAAMDDMEHGEVAEINDGQDDMDMPSSGDESDDVPATARQEEEEDDEMASRHLKRRRRVVEEED</sequence>
<dbReference type="Proteomes" id="UP000265427">
    <property type="component" value="Unassembled WGS sequence"/>
</dbReference>
<dbReference type="InterPro" id="IPR026171">
    <property type="entry name" value="FANCI"/>
</dbReference>
<feature type="region of interest" description="Disordered" evidence="1">
    <location>
        <begin position="35"/>
        <end position="55"/>
    </location>
</feature>
<evidence type="ECO:0000259" key="2">
    <source>
        <dbReference type="Pfam" id="PF14678"/>
    </source>
</evidence>
<dbReference type="AlphaFoldDB" id="A0A397B2P0"/>
<dbReference type="PANTHER" id="PTHR21818">
    <property type="entry name" value="BC025462 PROTEIN"/>
    <property type="match status" value="1"/>
</dbReference>
<dbReference type="PANTHER" id="PTHR21818:SF0">
    <property type="entry name" value="FANCONI ANEMIA GROUP I PROTEIN"/>
    <property type="match status" value="1"/>
</dbReference>
<feature type="non-terminal residue" evidence="3">
    <location>
        <position position="1"/>
    </location>
</feature>
<gene>
    <name evidence="3" type="ORF">DYB36_009265</name>
</gene>
<accession>A0A397B2P0</accession>